<proteinExistence type="predicted"/>
<comment type="caution">
    <text evidence="1">The sequence shown here is derived from an EMBL/GenBank/DDBJ whole genome shotgun (WGS) entry which is preliminary data.</text>
</comment>
<dbReference type="AlphaFoldDB" id="A0A916EGF6"/>
<evidence type="ECO:0000313" key="2">
    <source>
        <dbReference type="Proteomes" id="UP000684084"/>
    </source>
</evidence>
<dbReference type="Proteomes" id="UP000684084">
    <property type="component" value="Unassembled WGS sequence"/>
</dbReference>
<organism evidence="1 2">
    <name type="scientific">Rhizophagus irregularis</name>
    <dbReference type="NCBI Taxonomy" id="588596"/>
    <lineage>
        <taxon>Eukaryota</taxon>
        <taxon>Fungi</taxon>
        <taxon>Fungi incertae sedis</taxon>
        <taxon>Mucoromycota</taxon>
        <taxon>Glomeromycotina</taxon>
        <taxon>Glomeromycetes</taxon>
        <taxon>Glomerales</taxon>
        <taxon>Glomeraceae</taxon>
        <taxon>Rhizophagus</taxon>
    </lineage>
</organism>
<dbReference type="OrthoDB" id="2353564at2759"/>
<name>A0A916EGF6_9GLOM</name>
<gene>
    <name evidence="1" type="ORF">CHRIB12_LOCUS17120</name>
</gene>
<sequence>MPFECVYGTETTEEYRPTYMQTQANAEPISKSILIGGKIHDYINCEDCRKRRCVYSDKSLNNEEQEDYQQALELYSYSCGAPIFPDDHYLSEVVFVRTRISCDLPIEILYYSSRKSGNYPICYYCEESESLIAPSQSLKERFKQIYPLYEGCQGNEKEFYTKGEIKTNGCASKYRKT</sequence>
<reference evidence="1" key="1">
    <citation type="submission" date="2020-05" db="EMBL/GenBank/DDBJ databases">
        <authorList>
            <person name="Rincon C."/>
            <person name="Sanders R I."/>
            <person name="Robbins C."/>
            <person name="Chaturvedi A."/>
        </authorList>
    </citation>
    <scope>NUCLEOTIDE SEQUENCE</scope>
    <source>
        <strain evidence="1">CHB12</strain>
    </source>
</reference>
<evidence type="ECO:0000313" key="1">
    <source>
        <dbReference type="EMBL" id="CAB5380455.1"/>
    </source>
</evidence>
<accession>A0A916EGF6</accession>
<dbReference type="EMBL" id="CAGKOT010000042">
    <property type="protein sequence ID" value="CAB5380455.1"/>
    <property type="molecule type" value="Genomic_DNA"/>
</dbReference>
<protein>
    <submittedName>
        <fullName evidence="1">Uncharacterized protein</fullName>
    </submittedName>
</protein>